<feature type="non-terminal residue" evidence="1">
    <location>
        <position position="1"/>
    </location>
</feature>
<accession>A0AAD4TDZ8</accession>
<dbReference type="EMBL" id="JAJJMB010001710">
    <property type="protein sequence ID" value="KAI3956109.1"/>
    <property type="molecule type" value="Genomic_DNA"/>
</dbReference>
<dbReference type="Proteomes" id="UP001202328">
    <property type="component" value="Unassembled WGS sequence"/>
</dbReference>
<proteinExistence type="predicted"/>
<evidence type="ECO:0000313" key="2">
    <source>
        <dbReference type="Proteomes" id="UP001202328"/>
    </source>
</evidence>
<sequence length="97" mass="11339">RKAPIKMGAIDTKGDTRTKSSDTCVKVNTTFKVLSCENEQSFQEKDRVIIEECDEDNEEFYDVVTDKYTQYITYEDKSIKKTQKERARLKCNNEIPD</sequence>
<reference evidence="1" key="1">
    <citation type="submission" date="2022-04" db="EMBL/GenBank/DDBJ databases">
        <title>A functionally conserved STORR gene fusion in Papaver species that diverged 16.8 million years ago.</title>
        <authorList>
            <person name="Catania T."/>
        </authorList>
    </citation>
    <scope>NUCLEOTIDE SEQUENCE</scope>
    <source>
        <strain evidence="1">S-188037</strain>
    </source>
</reference>
<organism evidence="1 2">
    <name type="scientific">Papaver atlanticum</name>
    <dbReference type="NCBI Taxonomy" id="357466"/>
    <lineage>
        <taxon>Eukaryota</taxon>
        <taxon>Viridiplantae</taxon>
        <taxon>Streptophyta</taxon>
        <taxon>Embryophyta</taxon>
        <taxon>Tracheophyta</taxon>
        <taxon>Spermatophyta</taxon>
        <taxon>Magnoliopsida</taxon>
        <taxon>Ranunculales</taxon>
        <taxon>Papaveraceae</taxon>
        <taxon>Papaveroideae</taxon>
        <taxon>Papaver</taxon>
    </lineage>
</organism>
<evidence type="ECO:0000313" key="1">
    <source>
        <dbReference type="EMBL" id="KAI3956109.1"/>
    </source>
</evidence>
<keyword evidence="2" id="KW-1185">Reference proteome</keyword>
<comment type="caution">
    <text evidence="1">The sequence shown here is derived from an EMBL/GenBank/DDBJ whole genome shotgun (WGS) entry which is preliminary data.</text>
</comment>
<gene>
    <name evidence="1" type="ORF">MKW98_027423</name>
</gene>
<name>A0AAD4TDZ8_9MAGN</name>
<protein>
    <submittedName>
        <fullName evidence="1">Uncharacterized protein</fullName>
    </submittedName>
</protein>
<dbReference type="AlphaFoldDB" id="A0AAD4TDZ8"/>